<evidence type="ECO:0000313" key="2">
    <source>
        <dbReference type="EMBL" id="EGC36112.1"/>
    </source>
</evidence>
<dbReference type="OrthoDB" id="23712at2759"/>
<dbReference type="VEuPathDB" id="AmoebaDB:DICPUDRAFT_78212"/>
<accession>F0ZIW4</accession>
<dbReference type="KEGG" id="dpp:DICPUDRAFT_78212"/>
<feature type="transmembrane region" description="Helical" evidence="1">
    <location>
        <begin position="50"/>
        <end position="77"/>
    </location>
</feature>
<keyword evidence="3" id="KW-1185">Reference proteome</keyword>
<keyword evidence="1" id="KW-1133">Transmembrane helix</keyword>
<dbReference type="EMBL" id="GL871037">
    <property type="protein sequence ID" value="EGC36112.1"/>
    <property type="molecule type" value="Genomic_DNA"/>
</dbReference>
<proteinExistence type="predicted"/>
<feature type="transmembrane region" description="Helical" evidence="1">
    <location>
        <begin position="236"/>
        <end position="262"/>
    </location>
</feature>
<keyword evidence="1" id="KW-0812">Transmembrane</keyword>
<sequence length="355" mass="40873">MGKVEIKSIKGTKHFGGFSEEYPKELEGIIPVKEYLDIIDCLNYNGIRDFYSIIIILIGYILFGLVIILVSAIIEFIRWSIFKSKLKRDLNKCLEGINMALEPRQAYITLHMSFSGVVTLTFNYPNSTTINSNEMILLDGTLGNAILVHPWAQPNHIVNPLVHSPDDQPDDINFRNILVSRKLEKFSWSEKNFQGWNVFYNLKLYNYLSSQEYTSMMEEYNTLSQSIKFNHHCYKFFLASFILIFALIGLVLIIPASIWFVIENNKFIKTINYNIDVLNNKYNSIYYTRGIQFINKNGKLFITIPKDVGQAPIVTKYSGSKQLILAPTIPNGILPFYQVNCAPPQNFEPVFEKNI</sequence>
<dbReference type="GeneID" id="10501227"/>
<dbReference type="InParanoid" id="F0ZIW4"/>
<dbReference type="AlphaFoldDB" id="F0ZIW4"/>
<evidence type="ECO:0000313" key="3">
    <source>
        <dbReference type="Proteomes" id="UP000001064"/>
    </source>
</evidence>
<name>F0ZIW4_DICPU</name>
<organism evidence="2 3">
    <name type="scientific">Dictyostelium purpureum</name>
    <name type="common">Slime mold</name>
    <dbReference type="NCBI Taxonomy" id="5786"/>
    <lineage>
        <taxon>Eukaryota</taxon>
        <taxon>Amoebozoa</taxon>
        <taxon>Evosea</taxon>
        <taxon>Eumycetozoa</taxon>
        <taxon>Dictyostelia</taxon>
        <taxon>Dictyosteliales</taxon>
        <taxon>Dictyosteliaceae</taxon>
        <taxon>Dictyostelium</taxon>
    </lineage>
</organism>
<gene>
    <name evidence="2" type="ORF">DICPUDRAFT_78212</name>
</gene>
<dbReference type="Proteomes" id="UP000001064">
    <property type="component" value="Unassembled WGS sequence"/>
</dbReference>
<dbReference type="RefSeq" id="XP_003287369.1">
    <property type="nucleotide sequence ID" value="XM_003287321.1"/>
</dbReference>
<keyword evidence="1" id="KW-0472">Membrane</keyword>
<evidence type="ECO:0000256" key="1">
    <source>
        <dbReference type="SAM" id="Phobius"/>
    </source>
</evidence>
<reference evidence="3" key="1">
    <citation type="journal article" date="2011" name="Genome Biol.">
        <title>Comparative genomics of the social amoebae Dictyostelium discoideum and Dictyostelium purpureum.</title>
        <authorList>
            <consortium name="US DOE Joint Genome Institute (JGI-PGF)"/>
            <person name="Sucgang R."/>
            <person name="Kuo A."/>
            <person name="Tian X."/>
            <person name="Salerno W."/>
            <person name="Parikh A."/>
            <person name="Feasley C.L."/>
            <person name="Dalin E."/>
            <person name="Tu H."/>
            <person name="Huang E."/>
            <person name="Barry K."/>
            <person name="Lindquist E."/>
            <person name="Shapiro H."/>
            <person name="Bruce D."/>
            <person name="Schmutz J."/>
            <person name="Salamov A."/>
            <person name="Fey P."/>
            <person name="Gaudet P."/>
            <person name="Anjard C."/>
            <person name="Babu M.M."/>
            <person name="Basu S."/>
            <person name="Bushmanova Y."/>
            <person name="van der Wel H."/>
            <person name="Katoh-Kurasawa M."/>
            <person name="Dinh C."/>
            <person name="Coutinho P.M."/>
            <person name="Saito T."/>
            <person name="Elias M."/>
            <person name="Schaap P."/>
            <person name="Kay R.R."/>
            <person name="Henrissat B."/>
            <person name="Eichinger L."/>
            <person name="Rivero F."/>
            <person name="Putnam N.H."/>
            <person name="West C.M."/>
            <person name="Loomis W.F."/>
            <person name="Chisholm R.L."/>
            <person name="Shaulsky G."/>
            <person name="Strassmann J.E."/>
            <person name="Queller D.C."/>
            <person name="Kuspa A."/>
            <person name="Grigoriev I.V."/>
        </authorList>
    </citation>
    <scope>NUCLEOTIDE SEQUENCE [LARGE SCALE GENOMIC DNA]</scope>
    <source>
        <strain evidence="3">QSDP1</strain>
    </source>
</reference>
<protein>
    <submittedName>
        <fullName evidence="2">Uncharacterized protein</fullName>
    </submittedName>
</protein>